<dbReference type="EMBL" id="LACI01001270">
    <property type="protein sequence ID" value="KJU84856.1"/>
    <property type="molecule type" value="Genomic_DNA"/>
</dbReference>
<dbReference type="InterPro" id="IPR029063">
    <property type="entry name" value="SAM-dependent_MTases_sf"/>
</dbReference>
<accession>A0A0F3GSL3</accession>
<protein>
    <submittedName>
        <fullName evidence="1">Uncharacterized protein</fullName>
    </submittedName>
</protein>
<sequence length="58" mass="6664">MHCYLRDIDQTEKKKQDIENIKHNGSTVVFRHGDFRTIMAEDVADGSVDLILTDPPYS</sequence>
<dbReference type="GO" id="GO:0008168">
    <property type="term" value="F:methyltransferase activity"/>
    <property type="evidence" value="ECO:0007669"/>
    <property type="project" value="InterPro"/>
</dbReference>
<gene>
    <name evidence="1" type="ORF">MBAV_002950</name>
</gene>
<comment type="caution">
    <text evidence="1">The sequence shown here is derived from an EMBL/GenBank/DDBJ whole genome shotgun (WGS) entry which is preliminary data.</text>
</comment>
<dbReference type="Gene3D" id="3.40.50.150">
    <property type="entry name" value="Vaccinia Virus protein VP39"/>
    <property type="match status" value="1"/>
</dbReference>
<name>A0A0F3GSL3_9BACT</name>
<dbReference type="GO" id="GO:0032259">
    <property type="term" value="P:methylation"/>
    <property type="evidence" value="ECO:0007669"/>
    <property type="project" value="InterPro"/>
</dbReference>
<dbReference type="InterPro" id="IPR002052">
    <property type="entry name" value="DNA_methylase_N6_adenine_CS"/>
</dbReference>
<reference evidence="1 2" key="1">
    <citation type="submission" date="2015-02" db="EMBL/GenBank/DDBJ databases">
        <title>Single-cell genomics of uncultivated deep-branching MTB reveals a conserved set of magnetosome genes.</title>
        <authorList>
            <person name="Kolinko S."/>
            <person name="Richter M."/>
            <person name="Glockner F.O."/>
            <person name="Brachmann A."/>
            <person name="Schuler D."/>
        </authorList>
    </citation>
    <scope>NUCLEOTIDE SEQUENCE [LARGE SCALE GENOMIC DNA]</scope>
    <source>
        <strain evidence="1">TM-1</strain>
    </source>
</reference>
<proteinExistence type="predicted"/>
<keyword evidence="2" id="KW-1185">Reference proteome</keyword>
<dbReference type="GO" id="GO:0003676">
    <property type="term" value="F:nucleic acid binding"/>
    <property type="evidence" value="ECO:0007669"/>
    <property type="project" value="InterPro"/>
</dbReference>
<feature type="non-terminal residue" evidence="1">
    <location>
        <position position="58"/>
    </location>
</feature>
<dbReference type="PROSITE" id="PS00092">
    <property type="entry name" value="N6_MTASE"/>
    <property type="match status" value="1"/>
</dbReference>
<dbReference type="SUPFAM" id="SSF53335">
    <property type="entry name" value="S-adenosyl-L-methionine-dependent methyltransferases"/>
    <property type="match status" value="1"/>
</dbReference>
<evidence type="ECO:0000313" key="1">
    <source>
        <dbReference type="EMBL" id="KJU84856.1"/>
    </source>
</evidence>
<dbReference type="Proteomes" id="UP000033423">
    <property type="component" value="Unassembled WGS sequence"/>
</dbReference>
<organism evidence="1 2">
    <name type="scientific">Candidatus Magnetobacterium bavaricum</name>
    <dbReference type="NCBI Taxonomy" id="29290"/>
    <lineage>
        <taxon>Bacteria</taxon>
        <taxon>Pseudomonadati</taxon>
        <taxon>Nitrospirota</taxon>
        <taxon>Thermodesulfovibrionia</taxon>
        <taxon>Thermodesulfovibrionales</taxon>
        <taxon>Candidatus Magnetobacteriaceae</taxon>
        <taxon>Candidatus Magnetobacterium</taxon>
    </lineage>
</organism>
<evidence type="ECO:0000313" key="2">
    <source>
        <dbReference type="Proteomes" id="UP000033423"/>
    </source>
</evidence>
<dbReference type="AlphaFoldDB" id="A0A0F3GSL3"/>